<accession>T1A550</accession>
<reference evidence="2" key="2">
    <citation type="journal article" date="2014" name="ISME J.">
        <title>Microbial stratification in low pH oxic and suboxic macroscopic growths along an acid mine drainage.</title>
        <authorList>
            <person name="Mendez-Garcia C."/>
            <person name="Mesa V."/>
            <person name="Sprenger R.R."/>
            <person name="Richter M."/>
            <person name="Diez M.S."/>
            <person name="Solano J."/>
            <person name="Bargiela R."/>
            <person name="Golyshina O.V."/>
            <person name="Manteca A."/>
            <person name="Ramos J.L."/>
            <person name="Gallego J.R."/>
            <person name="Llorente I."/>
            <person name="Martins Dos Santos V.A."/>
            <person name="Jensen O.N."/>
            <person name="Pelaez A.I."/>
            <person name="Sanchez J."/>
            <person name="Ferrer M."/>
        </authorList>
    </citation>
    <scope>NUCLEOTIDE SEQUENCE</scope>
</reference>
<comment type="caution">
    <text evidence="2">The sequence shown here is derived from an EMBL/GenBank/DDBJ whole genome shotgun (WGS) entry which is preliminary data.</text>
</comment>
<dbReference type="InterPro" id="IPR012341">
    <property type="entry name" value="6hp_glycosidase-like_sf"/>
</dbReference>
<sequence length="538" mass="59814">MLPTSSTVPSTNILTTFFELRRGVILTVTDFMPAGPLPSPSSEEPRIVRRLVARGAPIDVSIRADPRFDYGRQTATWAIRTERAIASSEAGRLAFVSPWPWAEDGTAAIAHGPVVPGTPLFVQVRWGGAPEPEPSANQLLSLTDAYWRAWVSPPDAPMRRVAARWQPWVERSELVLKLLGFANSGVFVAAPTTSLPEWPGGPRNWDYRSVWIRDAAFVSQVLLLLGHVTEARAYAEWAFARVDRLQPGEDLHAKYSIEGDHCQEEIELPHLEGYLGSRPVRIGNAASHQLQLDVYGEVLDAAFTLEPVDPAFVRDHWPTIERLAQQTADLWSSPDHGIWEFRTQPAHFVHSKLMCWVGLDRAIRLAEAFGKTDPVDHWKWIAEEIRASLLSRGYDDRLGSFIQAYDRPLIDASALRIPLVGFLPPTDPRVVSTIETVERTLGHNGLLRRYEGDDGLAGPEGDFLLCSFWLVESLAKSGQMDRALKHWRTLLDLASPLLLFSEEFDPSSNRPLGNYPQAFTHIGVLRAALALGLVGSDG</sequence>
<dbReference type="PANTHER" id="PTHR31616">
    <property type="entry name" value="TREHALASE"/>
    <property type="match status" value="1"/>
</dbReference>
<dbReference type="GO" id="GO:0004553">
    <property type="term" value="F:hydrolase activity, hydrolyzing O-glycosyl compounds"/>
    <property type="evidence" value="ECO:0007669"/>
    <property type="project" value="TreeGrafter"/>
</dbReference>
<proteinExistence type="predicted"/>
<reference evidence="2" key="1">
    <citation type="submission" date="2013-08" db="EMBL/GenBank/DDBJ databases">
        <authorList>
            <person name="Mendez C."/>
            <person name="Richter M."/>
            <person name="Ferrer M."/>
            <person name="Sanchez J."/>
        </authorList>
    </citation>
    <scope>NUCLEOTIDE SEQUENCE</scope>
</reference>
<dbReference type="SUPFAM" id="SSF48208">
    <property type="entry name" value="Six-hairpin glycosidases"/>
    <property type="match status" value="1"/>
</dbReference>
<protein>
    <submittedName>
        <fullName evidence="2">Glycoside hydrolase 15-related protein</fullName>
    </submittedName>
</protein>
<dbReference type="Pfam" id="PF00723">
    <property type="entry name" value="Glyco_hydro_15"/>
    <property type="match status" value="1"/>
</dbReference>
<gene>
    <name evidence="2" type="ORF">B1B_16300</name>
</gene>
<dbReference type="InterPro" id="IPR008928">
    <property type="entry name" value="6-hairpin_glycosidase_sf"/>
</dbReference>
<dbReference type="InterPro" id="IPR011613">
    <property type="entry name" value="GH15-like"/>
</dbReference>
<dbReference type="GO" id="GO:0005975">
    <property type="term" value="P:carbohydrate metabolic process"/>
    <property type="evidence" value="ECO:0007669"/>
    <property type="project" value="InterPro"/>
</dbReference>
<dbReference type="EMBL" id="AUZY01010842">
    <property type="protein sequence ID" value="EQD36985.1"/>
    <property type="molecule type" value="Genomic_DNA"/>
</dbReference>
<evidence type="ECO:0000313" key="2">
    <source>
        <dbReference type="EMBL" id="EQD36985.1"/>
    </source>
</evidence>
<organism evidence="2">
    <name type="scientific">mine drainage metagenome</name>
    <dbReference type="NCBI Taxonomy" id="410659"/>
    <lineage>
        <taxon>unclassified sequences</taxon>
        <taxon>metagenomes</taxon>
        <taxon>ecological metagenomes</taxon>
    </lineage>
</organism>
<dbReference type="Gene3D" id="1.50.10.10">
    <property type="match status" value="1"/>
</dbReference>
<dbReference type="PANTHER" id="PTHR31616:SF0">
    <property type="entry name" value="GLUCAN 1,4-ALPHA-GLUCOSIDASE"/>
    <property type="match status" value="1"/>
</dbReference>
<evidence type="ECO:0000259" key="1">
    <source>
        <dbReference type="Pfam" id="PF00723"/>
    </source>
</evidence>
<name>T1A550_9ZZZZ</name>
<dbReference type="AlphaFoldDB" id="T1A550"/>
<feature type="domain" description="GH15-like" evidence="1">
    <location>
        <begin position="182"/>
        <end position="528"/>
    </location>
</feature>
<keyword evidence="2" id="KW-0378">Hydrolase</keyword>